<reference evidence="1 2" key="1">
    <citation type="journal article" date="2014" name="PLoS Genet.">
        <title>Phylogenetically driven sequencing of extremely halophilic archaea reveals strategies for static and dynamic osmo-response.</title>
        <authorList>
            <person name="Becker E.A."/>
            <person name="Seitzer P.M."/>
            <person name="Tritt A."/>
            <person name="Larsen D."/>
            <person name="Krusor M."/>
            <person name="Yao A.I."/>
            <person name="Wu D."/>
            <person name="Madern D."/>
            <person name="Eisen J.A."/>
            <person name="Darling A.E."/>
            <person name="Facciotti M.T."/>
        </authorList>
    </citation>
    <scope>NUCLEOTIDE SEQUENCE [LARGE SCALE GENOMIC DNA]</scope>
    <source>
        <strain evidence="1 2">DSM 10524</strain>
    </source>
</reference>
<dbReference type="GO" id="GO:0016829">
    <property type="term" value="F:lyase activity"/>
    <property type="evidence" value="ECO:0007669"/>
    <property type="project" value="InterPro"/>
</dbReference>
<dbReference type="PATRIC" id="fig|1227497.3.peg.2356"/>
<dbReference type="InterPro" id="IPR010451">
    <property type="entry name" value="Acetoacetate_decarboxylase"/>
</dbReference>
<comment type="caution">
    <text evidence="1">The sequence shown here is derived from an EMBL/GenBank/DDBJ whole genome shotgun (WGS) entry which is preliminary data.</text>
</comment>
<dbReference type="Pfam" id="PF06314">
    <property type="entry name" value="ADC"/>
    <property type="match status" value="1"/>
</dbReference>
<dbReference type="Proteomes" id="UP000011688">
    <property type="component" value="Unassembled WGS sequence"/>
</dbReference>
<protein>
    <submittedName>
        <fullName evidence="1">Acetoacetate decarboxylase</fullName>
    </submittedName>
</protein>
<gene>
    <name evidence="1" type="ORF">C491_11428</name>
</gene>
<dbReference type="SUPFAM" id="SSF160104">
    <property type="entry name" value="Acetoacetate decarboxylase-like"/>
    <property type="match status" value="1"/>
</dbReference>
<dbReference type="eggNOG" id="arCOG09106">
    <property type="taxonomic scope" value="Archaea"/>
</dbReference>
<dbReference type="OrthoDB" id="35899at2157"/>
<dbReference type="Gene3D" id="2.40.400.10">
    <property type="entry name" value="Acetoacetate decarboxylase-like"/>
    <property type="match status" value="1"/>
</dbReference>
<dbReference type="AlphaFoldDB" id="L9X910"/>
<evidence type="ECO:0000313" key="1">
    <source>
        <dbReference type="EMBL" id="ELY57113.1"/>
    </source>
</evidence>
<proteinExistence type="predicted"/>
<name>L9X910_9EURY</name>
<dbReference type="RefSeq" id="WP_005556276.1">
    <property type="nucleotide sequence ID" value="NZ_AOIB01000025.1"/>
</dbReference>
<keyword evidence="2" id="KW-1185">Reference proteome</keyword>
<dbReference type="InterPro" id="IPR023375">
    <property type="entry name" value="ADC_dom_sf"/>
</dbReference>
<evidence type="ECO:0000313" key="2">
    <source>
        <dbReference type="Proteomes" id="UP000011688"/>
    </source>
</evidence>
<accession>L9X910</accession>
<organism evidence="1 2">
    <name type="scientific">Natronococcus amylolyticus DSM 10524</name>
    <dbReference type="NCBI Taxonomy" id="1227497"/>
    <lineage>
        <taxon>Archaea</taxon>
        <taxon>Methanobacteriati</taxon>
        <taxon>Methanobacteriota</taxon>
        <taxon>Stenosarchaea group</taxon>
        <taxon>Halobacteria</taxon>
        <taxon>Halobacteriales</taxon>
        <taxon>Natrialbaceae</taxon>
        <taxon>Natronococcus</taxon>
    </lineage>
</organism>
<dbReference type="EMBL" id="AOIB01000025">
    <property type="protein sequence ID" value="ELY57113.1"/>
    <property type="molecule type" value="Genomic_DNA"/>
</dbReference>
<sequence length="253" mass="27360">MDSHAGTPDRDSREQRQLSTGHVVSFPLELSCTLGGVVVPARRATLEGILPDGLSPLSIAPRVGCVALVGIQYHRVGHGDEFEPYDEFAVIVPAVCGSRTDRPLARLLGGEPGGYVHWLPVTTDASVALGRELWGYPKERTSITVTDGPRGLRAVVDNPDESGDAIRLEVSRPRPDVSLRGVELSSFTAHNGELVRARMQLRGEVSVGPPLGTRLEVTPELTSELGLRQRPLVRLYGARVRARLSRGEPVSSR</sequence>